<evidence type="ECO:0000313" key="7">
    <source>
        <dbReference type="Proteomes" id="UP000242560"/>
    </source>
</evidence>
<comment type="similarity">
    <text evidence="4">Belongs to the FKBP-type PPIase family.</text>
</comment>
<dbReference type="AlphaFoldDB" id="A0A1I3JXG5"/>
<name>A0A1I3JXG5_9FLAO</name>
<sequence>MKYFPLFVLFFLASCVQHQPEYSPASRSLSEQEMQVSKNRTKVLNNLEKSQIEDWIKSQPEKYYSTSLNYWVNMENLQSRPRKNNGDLISYQYEIYDFGWVKLYDKPVENLNVNFGRFEELKPIEDALRYMNEGEEVTLLIPSALAYGAVGDGDKISNDMPLIVKLKVL</sequence>
<evidence type="ECO:0000313" key="6">
    <source>
        <dbReference type="EMBL" id="SFI64959.1"/>
    </source>
</evidence>
<keyword evidence="2 3" id="KW-0697">Rotamase</keyword>
<dbReference type="GO" id="GO:0003755">
    <property type="term" value="F:peptidyl-prolyl cis-trans isomerase activity"/>
    <property type="evidence" value="ECO:0007669"/>
    <property type="project" value="UniProtKB-UniRule"/>
</dbReference>
<keyword evidence="3 4" id="KW-0413">Isomerase</keyword>
<reference evidence="7" key="1">
    <citation type="submission" date="2016-10" db="EMBL/GenBank/DDBJ databases">
        <authorList>
            <person name="Varghese N."/>
            <person name="Submissions S."/>
        </authorList>
    </citation>
    <scope>NUCLEOTIDE SEQUENCE [LARGE SCALE GENOMIC DNA]</scope>
    <source>
        <strain evidence="7">DSM 22251</strain>
    </source>
</reference>
<protein>
    <recommendedName>
        <fullName evidence="4">Peptidyl-prolyl cis-trans isomerase</fullName>
        <ecNumber evidence="4">5.2.1.8</ecNumber>
    </recommendedName>
</protein>
<evidence type="ECO:0000256" key="3">
    <source>
        <dbReference type="PROSITE-ProRule" id="PRU00277"/>
    </source>
</evidence>
<dbReference type="InterPro" id="IPR046357">
    <property type="entry name" value="PPIase_dom_sf"/>
</dbReference>
<evidence type="ECO:0000256" key="1">
    <source>
        <dbReference type="ARBA" id="ARBA00000971"/>
    </source>
</evidence>
<evidence type="ECO:0000259" key="5">
    <source>
        <dbReference type="PROSITE" id="PS50059"/>
    </source>
</evidence>
<organism evidence="6 7">
    <name type="scientific">Kaistella treverensis</name>
    <dbReference type="NCBI Taxonomy" id="631455"/>
    <lineage>
        <taxon>Bacteria</taxon>
        <taxon>Pseudomonadati</taxon>
        <taxon>Bacteroidota</taxon>
        <taxon>Flavobacteriia</taxon>
        <taxon>Flavobacteriales</taxon>
        <taxon>Weeksellaceae</taxon>
        <taxon>Chryseobacterium group</taxon>
        <taxon>Kaistella</taxon>
    </lineage>
</organism>
<accession>A0A1I3JXG5</accession>
<dbReference type="InterPro" id="IPR001179">
    <property type="entry name" value="PPIase_FKBP_dom"/>
</dbReference>
<evidence type="ECO:0000256" key="4">
    <source>
        <dbReference type="RuleBase" id="RU003915"/>
    </source>
</evidence>
<evidence type="ECO:0000256" key="2">
    <source>
        <dbReference type="ARBA" id="ARBA00023110"/>
    </source>
</evidence>
<dbReference type="SUPFAM" id="SSF54534">
    <property type="entry name" value="FKBP-like"/>
    <property type="match status" value="1"/>
</dbReference>
<dbReference type="EC" id="5.2.1.8" evidence="4"/>
<dbReference type="Gene3D" id="3.10.50.40">
    <property type="match status" value="1"/>
</dbReference>
<feature type="domain" description="PPIase FKBP-type" evidence="5">
    <location>
        <begin position="86"/>
        <end position="169"/>
    </location>
</feature>
<comment type="catalytic activity">
    <reaction evidence="1 3 4">
        <text>[protein]-peptidylproline (omega=180) = [protein]-peptidylproline (omega=0)</text>
        <dbReference type="Rhea" id="RHEA:16237"/>
        <dbReference type="Rhea" id="RHEA-COMP:10747"/>
        <dbReference type="Rhea" id="RHEA-COMP:10748"/>
        <dbReference type="ChEBI" id="CHEBI:83833"/>
        <dbReference type="ChEBI" id="CHEBI:83834"/>
        <dbReference type="EC" id="5.2.1.8"/>
    </reaction>
</comment>
<dbReference type="Pfam" id="PF00254">
    <property type="entry name" value="FKBP_C"/>
    <property type="match status" value="1"/>
</dbReference>
<dbReference type="PROSITE" id="PS51257">
    <property type="entry name" value="PROKAR_LIPOPROTEIN"/>
    <property type="match status" value="1"/>
</dbReference>
<dbReference type="Proteomes" id="UP000242560">
    <property type="component" value="Unassembled WGS sequence"/>
</dbReference>
<dbReference type="PROSITE" id="PS50059">
    <property type="entry name" value="FKBP_PPIASE"/>
    <property type="match status" value="1"/>
</dbReference>
<dbReference type="RefSeq" id="WP_089818264.1">
    <property type="nucleotide sequence ID" value="NZ_FORQ01000001.1"/>
</dbReference>
<dbReference type="EMBL" id="FORQ01000001">
    <property type="protein sequence ID" value="SFI64959.1"/>
    <property type="molecule type" value="Genomic_DNA"/>
</dbReference>
<gene>
    <name evidence="6" type="ORF">SAMN05421638_0458</name>
</gene>
<keyword evidence="7" id="KW-1185">Reference proteome</keyword>
<proteinExistence type="inferred from homology"/>